<keyword evidence="1" id="KW-0547">Nucleotide-binding</keyword>
<dbReference type="Gene3D" id="3.30.70.1620">
    <property type="match status" value="1"/>
</dbReference>
<name>A0A0T6BC87_9SCAR</name>
<sequence>MNELKGPMEEAVEYLKLENSIIHNKNILYQKKLHDLANKKETRDKEKEKIVSEQEEFITQIKTIDENKKKQESVYSTCLKVHEALQKKNDVLKDAFEKANTKDYQLQSNMEQTNISRKKFNQQLVAENKKLNELEHLPEKSVRDLEELHKKEQQLNTQKETLELDKEQLLSTLNDDTKALREKRQELEPKLADLKSVVLETKSVFQLAESKLKMYRKNEDEERRKFESLAEAHEIVKKNIIQYTENIKTLKNKIPLTERSVKEAIKQLDATQTKQKDLENERRQRWTNLENCKSSMQASRSRGRVLDSLMQQKVEGHCPGLFGRLGDLGAIDKKYDVAVSTACGPLDNIVVDNVDTAQWCIEFLKAHNLGRATFIALDKQERFRESANLKIKTPENVFRLYDLVKVNDDRVKTAFYYALRDTLVADNLEQASRVAYGAQRFRVVTLQGSLIEISGVMSGGGNRVSRGRMGQSVAVSDVNPEDIKAMESTLDELEEAIQENSKRCVLLEKQIGTLRPELEKMKLDLRKYTTELDSSKHQEPILQQELKEQKKRANATRADPEEVNRLEMVIQEKKAAFEAASTNASIYQKDVDSITEQINEKMTGRVKVIDKKIADVNKSINKIKAEITRINVAVKTSERNLFKCKEKIASLEEEVQNAEESLRTMHSQRQEIETDGNQLLKCINELVTQILEKEDELSSKF</sequence>
<dbReference type="GO" id="GO:0005524">
    <property type="term" value="F:ATP binding"/>
    <property type="evidence" value="ECO:0007669"/>
    <property type="project" value="UniProtKB-KW"/>
</dbReference>
<evidence type="ECO:0000313" key="7">
    <source>
        <dbReference type="Proteomes" id="UP000051574"/>
    </source>
</evidence>
<keyword evidence="7" id="KW-1185">Reference proteome</keyword>
<dbReference type="GO" id="GO:0007076">
    <property type="term" value="P:mitotic chromosome condensation"/>
    <property type="evidence" value="ECO:0007669"/>
    <property type="project" value="TreeGrafter"/>
</dbReference>
<dbReference type="InterPro" id="IPR010935">
    <property type="entry name" value="SMC_hinge"/>
</dbReference>
<keyword evidence="4" id="KW-0175">Coiled coil</keyword>
<feature type="coiled-coil region" evidence="4">
    <location>
        <begin position="483"/>
        <end position="538"/>
    </location>
</feature>
<proteinExistence type="predicted"/>
<dbReference type="GO" id="GO:0000796">
    <property type="term" value="C:condensin complex"/>
    <property type="evidence" value="ECO:0007669"/>
    <property type="project" value="TreeGrafter"/>
</dbReference>
<organism evidence="6 7">
    <name type="scientific">Oryctes borbonicus</name>
    <dbReference type="NCBI Taxonomy" id="1629725"/>
    <lineage>
        <taxon>Eukaryota</taxon>
        <taxon>Metazoa</taxon>
        <taxon>Ecdysozoa</taxon>
        <taxon>Arthropoda</taxon>
        <taxon>Hexapoda</taxon>
        <taxon>Insecta</taxon>
        <taxon>Pterygota</taxon>
        <taxon>Neoptera</taxon>
        <taxon>Endopterygota</taxon>
        <taxon>Coleoptera</taxon>
        <taxon>Polyphaga</taxon>
        <taxon>Scarabaeiformia</taxon>
        <taxon>Scarabaeidae</taxon>
        <taxon>Dynastinae</taxon>
        <taxon>Oryctes</taxon>
    </lineage>
</organism>
<evidence type="ECO:0000259" key="5">
    <source>
        <dbReference type="SMART" id="SM00968"/>
    </source>
</evidence>
<feature type="domain" description="SMC hinge" evidence="5">
    <location>
        <begin position="319"/>
        <end position="435"/>
    </location>
</feature>
<dbReference type="PANTHER" id="PTHR18937">
    <property type="entry name" value="STRUCTURAL MAINTENANCE OF CHROMOSOMES SMC FAMILY MEMBER"/>
    <property type="match status" value="1"/>
</dbReference>
<gene>
    <name evidence="6" type="ORF">AMK59_1715</name>
</gene>
<protein>
    <recommendedName>
        <fullName evidence="5">SMC hinge domain-containing protein</fullName>
    </recommendedName>
</protein>
<evidence type="ECO:0000256" key="4">
    <source>
        <dbReference type="SAM" id="Coils"/>
    </source>
</evidence>
<dbReference type="SUPFAM" id="SSF75553">
    <property type="entry name" value="Smc hinge domain"/>
    <property type="match status" value="1"/>
</dbReference>
<dbReference type="Pfam" id="PF06470">
    <property type="entry name" value="SMC_hinge"/>
    <property type="match status" value="1"/>
</dbReference>
<dbReference type="OrthoDB" id="5575062at2759"/>
<dbReference type="FunFam" id="3.30.70.1620:FF:000003">
    <property type="entry name" value="Structural maintenance of chromosomes 4"/>
    <property type="match status" value="1"/>
</dbReference>
<feature type="coiled-coil region" evidence="4">
    <location>
        <begin position="82"/>
        <end position="186"/>
    </location>
</feature>
<dbReference type="SMART" id="SM00968">
    <property type="entry name" value="SMC_hinge"/>
    <property type="match status" value="1"/>
</dbReference>
<dbReference type="PANTHER" id="PTHR18937:SF172">
    <property type="entry name" value="STRUCTURAL MAINTENANCE OF CHROMOSOMES PROTEIN"/>
    <property type="match status" value="1"/>
</dbReference>
<dbReference type="InterPro" id="IPR036277">
    <property type="entry name" value="SMC_hinge_sf"/>
</dbReference>
<dbReference type="AlphaFoldDB" id="A0A0T6BC87"/>
<reference evidence="6 7" key="1">
    <citation type="submission" date="2015-09" db="EMBL/GenBank/DDBJ databases">
        <title>Draft genome of the scarab beetle Oryctes borbonicus.</title>
        <authorList>
            <person name="Meyer J.M."/>
            <person name="Markov G.V."/>
            <person name="Baskaran P."/>
            <person name="Herrmann M."/>
            <person name="Sommer R.J."/>
            <person name="Roedelsperger C."/>
        </authorList>
    </citation>
    <scope>NUCLEOTIDE SEQUENCE [LARGE SCALE GENOMIC DNA]</scope>
    <source>
        <strain evidence="6">OB123</strain>
        <tissue evidence="6">Whole animal</tissue>
    </source>
</reference>
<dbReference type="EMBL" id="LJIG01002007">
    <property type="protein sequence ID" value="KRT84933.1"/>
    <property type="molecule type" value="Genomic_DNA"/>
</dbReference>
<dbReference type="Gene3D" id="1.20.1060.20">
    <property type="match status" value="1"/>
</dbReference>
<keyword evidence="2" id="KW-0067">ATP-binding</keyword>
<evidence type="ECO:0000256" key="1">
    <source>
        <dbReference type="ARBA" id="ARBA00022741"/>
    </source>
</evidence>
<evidence type="ECO:0000313" key="6">
    <source>
        <dbReference type="EMBL" id="KRT84933.1"/>
    </source>
</evidence>
<evidence type="ECO:0000256" key="3">
    <source>
        <dbReference type="ARBA" id="ARBA00023242"/>
    </source>
</evidence>
<dbReference type="FunFam" id="1.20.1060.20:FF:000003">
    <property type="entry name" value="Structural maintenance of chromosomes 4"/>
    <property type="match status" value="1"/>
</dbReference>
<feature type="coiled-coil region" evidence="4">
    <location>
        <begin position="233"/>
        <end position="281"/>
    </location>
</feature>
<feature type="coiled-coil region" evidence="4">
    <location>
        <begin position="634"/>
        <end position="675"/>
    </location>
</feature>
<accession>A0A0T6BC87</accession>
<dbReference type="SUPFAM" id="SSF57997">
    <property type="entry name" value="Tropomyosin"/>
    <property type="match status" value="1"/>
</dbReference>
<comment type="caution">
    <text evidence="6">The sequence shown here is derived from an EMBL/GenBank/DDBJ whole genome shotgun (WGS) entry which is preliminary data.</text>
</comment>
<keyword evidence="3" id="KW-0539">Nucleus</keyword>
<evidence type="ECO:0000256" key="2">
    <source>
        <dbReference type="ARBA" id="ARBA00022840"/>
    </source>
</evidence>
<dbReference type="Proteomes" id="UP000051574">
    <property type="component" value="Unassembled WGS sequence"/>
</dbReference>